<dbReference type="PANTHER" id="PTHR44845:SF6">
    <property type="entry name" value="BETA-ALANINE-ACTIVATING ENZYME"/>
    <property type="match status" value="1"/>
</dbReference>
<dbReference type="SUPFAM" id="SSF47336">
    <property type="entry name" value="ACP-like"/>
    <property type="match status" value="1"/>
</dbReference>
<dbReference type="EMBL" id="JASMRX010000010">
    <property type="protein sequence ID" value="MDN6880072.1"/>
    <property type="molecule type" value="Genomic_DNA"/>
</dbReference>
<evidence type="ECO:0000313" key="4">
    <source>
        <dbReference type="EMBL" id="MDN6880072.1"/>
    </source>
</evidence>
<sequence>MAPSVLDYFIQQVSRYPEKLAVVDDNKHLTYRQLDEASSALCALLRRRGVAPGSYVPLVTLRTPEMLIGMLAIVKAGAGYIPIDARYPEKRIQDIVTQSGSPLILTSNAAITLSENNFSEDIIYIDNISISPQENITSISPPPDAIVYLIFTSGTTGKPKGVLIEHQSLLNLILWHNKQFAMDAESRSTLIAGLSFDVAQWEIWSPLTSGGTLYLPPEDARLQPEVLLAYFAEQGITHASLPAVLVADVVGAPQPANLALRYLFSSGEKLHPVDLRGIDYSLIDYYGPTEATIFVTCNRVACATQNPPASIGRPIGDTEIFILDDRLQPVIGDRPGELYISGRCLARGYLNNPALTAERFITPPHFAGLRLYRSGDRARWLADGRIQYLGRIDDQVKIRGNRIELGEIENAMLQVAGVRKAVAAVAMADDPLGKKIVAFLIAESDSENVTARVRQKLKETLPTAFLPADYRLLEHMPLNNNGKIDKAALLAHYQPVSVSVGVAQPLTADQRVVADLWRSLLKVEQPAADDDFFSLGGHSLLAAKLMAALAEAFAVETSVHDIYEYPTLGALAQALALAQRRDRQPTQRQGEARALQDDVYLPSDLVIDPTFDPRQISAPRAILLTGATGFVGAHLLADLLRTTDAELYCLVRDSAKLPPRQRLEAVLQRYRIALNASQHARIHIVPGNVAEHDFSLTPAAYRALSRDIDLIYHSASAVNFIQPYAYMKRDNVQGLREIIRFAAHSRTKPLMLLSTISVYSWGHLHTGKRVMRESDDIDQNLPAVSRDIGYVRSKWVMEKIADLAAAQGLPLMTFRLGYATCHSRTGVNADYQWWGRLVKTCISSGTVPDLRDMREGLTTVDYMTRAIAHVSRNPQALGQKFNLIHQGNNNLTLREFFSLLEREFGYRFRPLPFAQWRAQWENDSDAPLYPLLSLFKDPMVDELSTVELYQDTYRWDCSNLQRFLQGSGIDEPRFTRQLLLNYLQHAIGYAPLSLQA</sequence>
<dbReference type="Gene3D" id="3.40.50.980">
    <property type="match status" value="2"/>
</dbReference>
<dbReference type="Gene3D" id="2.30.38.10">
    <property type="entry name" value="Luciferase, Domain 3"/>
    <property type="match status" value="1"/>
</dbReference>
<gene>
    <name evidence="4" type="ORF">QO199_15570</name>
</gene>
<dbReference type="Gene3D" id="1.10.1200.10">
    <property type="entry name" value="ACP-like"/>
    <property type="match status" value="1"/>
</dbReference>
<keyword evidence="5" id="KW-1185">Reference proteome</keyword>
<feature type="domain" description="Carrier" evidence="3">
    <location>
        <begin position="504"/>
        <end position="579"/>
    </location>
</feature>
<dbReference type="CDD" id="cd05930">
    <property type="entry name" value="A_NRPS"/>
    <property type="match status" value="1"/>
</dbReference>
<dbReference type="Pfam" id="PF07993">
    <property type="entry name" value="NAD_binding_4"/>
    <property type="match status" value="1"/>
</dbReference>
<comment type="caution">
    <text evidence="4">The sequence shown here is derived from an EMBL/GenBank/DDBJ whole genome shotgun (WGS) entry which is preliminary data.</text>
</comment>
<dbReference type="InterPro" id="IPR036736">
    <property type="entry name" value="ACP-like_sf"/>
</dbReference>
<evidence type="ECO:0000259" key="3">
    <source>
        <dbReference type="PROSITE" id="PS50075"/>
    </source>
</evidence>
<dbReference type="PROSITE" id="PS50075">
    <property type="entry name" value="CARRIER"/>
    <property type="match status" value="1"/>
</dbReference>
<proteinExistence type="predicted"/>
<reference evidence="4" key="1">
    <citation type="submission" date="2023-05" db="EMBL/GenBank/DDBJ databases">
        <title>Cannabis rhizosphere genomes.</title>
        <authorList>
            <person name="Goff K.L."/>
        </authorList>
    </citation>
    <scope>NUCLEOTIDE SEQUENCE</scope>
    <source>
        <strain evidence="4">SPPC 2817</strain>
    </source>
</reference>
<dbReference type="InterPro" id="IPR013120">
    <property type="entry name" value="FAR_NAD-bd"/>
</dbReference>
<keyword evidence="2" id="KW-0597">Phosphoprotein</keyword>
<keyword evidence="1" id="KW-0596">Phosphopantetheine</keyword>
<dbReference type="InterPro" id="IPR009081">
    <property type="entry name" value="PP-bd_ACP"/>
</dbReference>
<dbReference type="Proteomes" id="UP001176500">
    <property type="component" value="Unassembled WGS sequence"/>
</dbReference>
<dbReference type="InterPro" id="IPR020806">
    <property type="entry name" value="PKS_PP-bd"/>
</dbReference>
<dbReference type="SMART" id="SM00823">
    <property type="entry name" value="PKS_PP"/>
    <property type="match status" value="1"/>
</dbReference>
<dbReference type="Gene3D" id="3.40.50.720">
    <property type="entry name" value="NAD(P)-binding Rossmann-like Domain"/>
    <property type="match status" value="1"/>
</dbReference>
<dbReference type="Pfam" id="PF00550">
    <property type="entry name" value="PP-binding"/>
    <property type="match status" value="1"/>
</dbReference>
<dbReference type="PROSITE" id="PS00455">
    <property type="entry name" value="AMP_BINDING"/>
    <property type="match status" value="1"/>
</dbReference>
<organism evidence="4 5">
    <name type="scientific">Serratia bockelmannii</name>
    <dbReference type="NCBI Taxonomy" id="2703793"/>
    <lineage>
        <taxon>Bacteria</taxon>
        <taxon>Pseudomonadati</taxon>
        <taxon>Pseudomonadota</taxon>
        <taxon>Gammaproteobacteria</taxon>
        <taxon>Enterobacterales</taxon>
        <taxon>Yersiniaceae</taxon>
        <taxon>Serratia</taxon>
    </lineage>
</organism>
<name>A0ABT8LRY4_9GAMM</name>
<dbReference type="NCBIfam" id="TIGR01733">
    <property type="entry name" value="AA-adenyl-dom"/>
    <property type="match status" value="1"/>
</dbReference>
<dbReference type="Pfam" id="PF00501">
    <property type="entry name" value="AMP-binding"/>
    <property type="match status" value="1"/>
</dbReference>
<dbReference type="Gene3D" id="3.30.300.30">
    <property type="match status" value="1"/>
</dbReference>
<dbReference type="InterPro" id="IPR020845">
    <property type="entry name" value="AMP-binding_CS"/>
</dbReference>
<dbReference type="NCBIfam" id="TIGR01746">
    <property type="entry name" value="Thioester-redct"/>
    <property type="match status" value="1"/>
</dbReference>
<dbReference type="InterPro" id="IPR000873">
    <property type="entry name" value="AMP-dep_synth/lig_dom"/>
</dbReference>
<dbReference type="InterPro" id="IPR025110">
    <property type="entry name" value="AMP-bd_C"/>
</dbReference>
<evidence type="ECO:0000256" key="2">
    <source>
        <dbReference type="ARBA" id="ARBA00022553"/>
    </source>
</evidence>
<evidence type="ECO:0000256" key="1">
    <source>
        <dbReference type="ARBA" id="ARBA00022450"/>
    </source>
</evidence>
<dbReference type="PANTHER" id="PTHR44845">
    <property type="entry name" value="CARRIER DOMAIN-CONTAINING PROTEIN"/>
    <property type="match status" value="1"/>
</dbReference>
<dbReference type="InterPro" id="IPR036291">
    <property type="entry name" value="NAD(P)-bd_dom_sf"/>
</dbReference>
<dbReference type="Pfam" id="PF13193">
    <property type="entry name" value="AMP-binding_C"/>
    <property type="match status" value="1"/>
</dbReference>
<dbReference type="RefSeq" id="WP_192974154.1">
    <property type="nucleotide sequence ID" value="NZ_CP196534.1"/>
</dbReference>
<accession>A0ABT8LRY4</accession>
<dbReference type="SUPFAM" id="SSF51735">
    <property type="entry name" value="NAD(P)-binding Rossmann-fold domains"/>
    <property type="match status" value="1"/>
</dbReference>
<protein>
    <submittedName>
        <fullName evidence="4">Amino acid adenylation domain-containing protein</fullName>
    </submittedName>
</protein>
<dbReference type="InterPro" id="IPR010080">
    <property type="entry name" value="Thioester_reductase-like_dom"/>
</dbReference>
<dbReference type="SUPFAM" id="SSF56801">
    <property type="entry name" value="Acetyl-CoA synthetase-like"/>
    <property type="match status" value="1"/>
</dbReference>
<dbReference type="InterPro" id="IPR045851">
    <property type="entry name" value="AMP-bd_C_sf"/>
</dbReference>
<dbReference type="InterPro" id="IPR010071">
    <property type="entry name" value="AA_adenyl_dom"/>
</dbReference>
<evidence type="ECO:0000313" key="5">
    <source>
        <dbReference type="Proteomes" id="UP001176500"/>
    </source>
</evidence>